<gene>
    <name evidence="1" type="ORF">BMW22_41585</name>
</gene>
<organism evidence="1 2">
    <name type="scientific">Rhizobium leguminosarum</name>
    <dbReference type="NCBI Taxonomy" id="384"/>
    <lineage>
        <taxon>Bacteria</taxon>
        <taxon>Pseudomonadati</taxon>
        <taxon>Pseudomonadota</taxon>
        <taxon>Alphaproteobacteria</taxon>
        <taxon>Hyphomicrobiales</taxon>
        <taxon>Rhizobiaceae</taxon>
        <taxon>Rhizobium/Agrobacterium group</taxon>
        <taxon>Rhizobium</taxon>
    </lineage>
</organism>
<evidence type="ECO:0000313" key="1">
    <source>
        <dbReference type="EMBL" id="API57756.1"/>
    </source>
</evidence>
<proteinExistence type="predicted"/>
<dbReference type="EMBL" id="CP018236">
    <property type="protein sequence ID" value="API57756.1"/>
    <property type="molecule type" value="Genomic_DNA"/>
</dbReference>
<accession>A0A1L3ZQ28</accession>
<sequence length="195" mass="21566">MKTIPHPLLKVSDLTSSRRMFLRDRSADAHATLDKCVGPLDTHTSYRRYVSGISAFRLPLEAELRPIVWPELFSGYTFQPLADLLVKDMSDLDLAAPQLLPRETSPLTFEGLVGTLYVLEGSALGSRLLYRRAEVLGMTASFGARHLAVQSAPSDQWRSFLTLLEAKPLDMELVLKSADATFKAAEKAFAILDAT</sequence>
<dbReference type="CDD" id="cd19166">
    <property type="entry name" value="HemeO-bac"/>
    <property type="match status" value="1"/>
</dbReference>
<dbReference type="AlphaFoldDB" id="A0A1L3ZQ28"/>
<name>A0A1L3ZQ28_RHILE</name>
<dbReference type="Gene3D" id="1.20.910.10">
    <property type="entry name" value="Heme oxygenase-like"/>
    <property type="match status" value="1"/>
</dbReference>
<evidence type="ECO:0000313" key="2">
    <source>
        <dbReference type="Proteomes" id="UP000183050"/>
    </source>
</evidence>
<dbReference type="SUPFAM" id="SSF48613">
    <property type="entry name" value="Heme oxygenase-like"/>
    <property type="match status" value="1"/>
</dbReference>
<dbReference type="Proteomes" id="UP000183050">
    <property type="component" value="Plasmid unnamed8"/>
</dbReference>
<reference evidence="1 2" key="1">
    <citation type="submission" date="2016-11" db="EMBL/GenBank/DDBJ databases">
        <title>Rhizobium leguminosarum bv. viciae strain Vaf12 isolated from Vavilovia formosa root nodules from Russia, Dagestan.</title>
        <authorList>
            <person name="Kimeklis A."/>
        </authorList>
    </citation>
    <scope>NUCLEOTIDE SEQUENCE [LARGE SCALE GENOMIC DNA]</scope>
    <source>
        <strain evidence="1 2">Vaf-108</strain>
        <plasmid evidence="2">Plasmid unnamed8 sequence</plasmid>
    </source>
</reference>
<evidence type="ECO:0008006" key="3">
    <source>
        <dbReference type="Google" id="ProtNLM"/>
    </source>
</evidence>
<geneLocation type="plasmid" evidence="2">
    <name>unnamed8 sequence</name>
</geneLocation>
<keyword evidence="1" id="KW-0614">Plasmid</keyword>
<protein>
    <recommendedName>
        <fullName evidence="3">Heme oxygenase</fullName>
    </recommendedName>
</protein>
<dbReference type="InterPro" id="IPR016084">
    <property type="entry name" value="Haem_Oase-like_multi-hlx"/>
</dbReference>